<reference evidence="4 5" key="1">
    <citation type="submission" date="2017-12" db="EMBL/GenBank/DDBJ databases">
        <authorList>
            <person name="Paulsen S."/>
            <person name="Gram L.K."/>
        </authorList>
    </citation>
    <scope>NUCLEOTIDE SEQUENCE [LARGE SCALE GENOMIC DNA]</scope>
    <source>
        <strain evidence="3 5">S2231</strain>
        <strain evidence="2 4">S2233</strain>
    </source>
</reference>
<feature type="transmembrane region" description="Helical" evidence="1">
    <location>
        <begin position="32"/>
        <end position="53"/>
    </location>
</feature>
<evidence type="ECO:0000313" key="4">
    <source>
        <dbReference type="Proteomes" id="UP000305730"/>
    </source>
</evidence>
<name>A0A5S3XL48_9GAMM</name>
<evidence type="ECO:0000313" key="2">
    <source>
        <dbReference type="EMBL" id="TMP47153.1"/>
    </source>
</evidence>
<dbReference type="Proteomes" id="UP000305730">
    <property type="component" value="Unassembled WGS sequence"/>
</dbReference>
<keyword evidence="4" id="KW-1185">Reference proteome</keyword>
<feature type="transmembrane region" description="Helical" evidence="1">
    <location>
        <begin position="74"/>
        <end position="92"/>
    </location>
</feature>
<proteinExistence type="predicted"/>
<keyword evidence="1" id="KW-1133">Transmembrane helix</keyword>
<protein>
    <submittedName>
        <fullName evidence="3">Uncharacterized protein</fullName>
    </submittedName>
</protein>
<organism evidence="3 5">
    <name type="scientific">Pseudoalteromonas citrea</name>
    <dbReference type="NCBI Taxonomy" id="43655"/>
    <lineage>
        <taxon>Bacteria</taxon>
        <taxon>Pseudomonadati</taxon>
        <taxon>Pseudomonadota</taxon>
        <taxon>Gammaproteobacteria</taxon>
        <taxon>Alteromonadales</taxon>
        <taxon>Pseudoalteromonadaceae</taxon>
        <taxon>Pseudoalteromonas</taxon>
    </lineage>
</organism>
<sequence>MLKIILFCVLTTFVQLIIFTFFDYLESNNVDLLYSLNTNILKITVWFFVLVYAMRWVTLNKQAPFVNRLSAHHFKVMHTLQVAVITFLLVGVTKYEAEFGQALAFSSWSDLFLWLSVEPLPFVIGYSVVAWYGANTLIQKIKLSNEQ</sequence>
<reference evidence="3" key="3">
    <citation type="submission" date="2019-09" db="EMBL/GenBank/DDBJ databases">
        <title>Co-occurence of chitin degradation, pigmentation and bioactivity in marine Pseudoalteromonas.</title>
        <authorList>
            <person name="Sonnenschein E.C."/>
            <person name="Bech P.K."/>
        </authorList>
    </citation>
    <scope>NUCLEOTIDE SEQUENCE</scope>
    <source>
        <strain evidence="3">S2231</strain>
    </source>
</reference>
<dbReference type="EMBL" id="PNCL01000133">
    <property type="protein sequence ID" value="TMP54108.1"/>
    <property type="molecule type" value="Genomic_DNA"/>
</dbReference>
<reference evidence="4 5" key="2">
    <citation type="submission" date="2019-06" db="EMBL/GenBank/DDBJ databases">
        <title>Co-occurence of chitin degradation, pigmentation and bioactivity in marine Pseudoalteromonas.</title>
        <authorList>
            <person name="Sonnenschein E.C."/>
            <person name="Bech P.K."/>
        </authorList>
    </citation>
    <scope>NUCLEOTIDE SEQUENCE [LARGE SCALE GENOMIC DNA]</scope>
    <source>
        <strain evidence="5">S2231</strain>
        <strain evidence="2 4">S2233</strain>
    </source>
</reference>
<dbReference type="EMBL" id="PNCK01000004">
    <property type="protein sequence ID" value="TMP47153.1"/>
    <property type="molecule type" value="Genomic_DNA"/>
</dbReference>
<accession>A0A5S3XL48</accession>
<dbReference type="AlphaFoldDB" id="A0A5S3XL48"/>
<comment type="caution">
    <text evidence="3">The sequence shown here is derived from an EMBL/GenBank/DDBJ whole genome shotgun (WGS) entry which is preliminary data.</text>
</comment>
<keyword evidence="1" id="KW-0472">Membrane</keyword>
<gene>
    <name evidence="3" type="ORF">CWB96_19960</name>
    <name evidence="2" type="ORF">CWB97_00480</name>
</gene>
<evidence type="ECO:0000313" key="5">
    <source>
        <dbReference type="Proteomes" id="UP000307706"/>
    </source>
</evidence>
<evidence type="ECO:0000313" key="3">
    <source>
        <dbReference type="EMBL" id="TMP54108.1"/>
    </source>
</evidence>
<feature type="transmembrane region" description="Helical" evidence="1">
    <location>
        <begin position="112"/>
        <end position="134"/>
    </location>
</feature>
<dbReference type="RefSeq" id="WP_138594164.1">
    <property type="nucleotide sequence ID" value="NZ_PNCK01000004.1"/>
</dbReference>
<evidence type="ECO:0000256" key="1">
    <source>
        <dbReference type="SAM" id="Phobius"/>
    </source>
</evidence>
<keyword evidence="1" id="KW-0812">Transmembrane</keyword>
<dbReference type="Proteomes" id="UP000307706">
    <property type="component" value="Unassembled WGS sequence"/>
</dbReference>